<dbReference type="RefSeq" id="WP_245893017.1">
    <property type="nucleotide sequence ID" value="NZ_FOQO01000001.1"/>
</dbReference>
<evidence type="ECO:0008006" key="4">
    <source>
        <dbReference type="Google" id="ProtNLM"/>
    </source>
</evidence>
<dbReference type="InterPro" id="IPR032274">
    <property type="entry name" value="DUF4835"/>
</dbReference>
<keyword evidence="1" id="KW-0732">Signal</keyword>
<feature type="chain" id="PRO_5011538222" description="DUF4835 domain-containing protein" evidence="1">
    <location>
        <begin position="27"/>
        <end position="306"/>
    </location>
</feature>
<keyword evidence="3" id="KW-1185">Reference proteome</keyword>
<proteinExistence type="predicted"/>
<evidence type="ECO:0000313" key="3">
    <source>
        <dbReference type="Proteomes" id="UP000198670"/>
    </source>
</evidence>
<name>A0A1I3CFM3_9SPHI</name>
<dbReference type="EMBL" id="FOQO01000001">
    <property type="protein sequence ID" value="SFH73307.1"/>
    <property type="molecule type" value="Genomic_DNA"/>
</dbReference>
<dbReference type="Pfam" id="PF16119">
    <property type="entry name" value="DUF4835"/>
    <property type="match status" value="1"/>
</dbReference>
<reference evidence="2 3" key="1">
    <citation type="submission" date="2016-10" db="EMBL/GenBank/DDBJ databases">
        <authorList>
            <person name="de Groot N.N."/>
        </authorList>
    </citation>
    <scope>NUCLEOTIDE SEQUENCE [LARGE SCALE GENOMIC DNA]</scope>
    <source>
        <strain evidence="2 3">RK1</strain>
    </source>
</reference>
<protein>
    <recommendedName>
        <fullName evidence="4">DUF4835 domain-containing protein</fullName>
    </recommendedName>
</protein>
<accession>A0A1I3CFM3</accession>
<dbReference type="STRING" id="1477437.SAMN05444682_10116"/>
<sequence>MIRKDMVKRLGITLFFFIGVVCAAQAQDLNARVQILSPQVQNTNKRALDVLEKAISDFLNNRTWSANEVQPQERIDCSFVITINSWDGSSNFTAQAQIISTRPVFNTSYNSPVLSMSDNNFNFSYTEGQLMDYSDQQFMNNLTSLLAYYAYIIVGLDADTFESNGGTPFFTAAQNIVNNAQNTGFNGWRSMEGTDNRYWLANNLLDRRYKPLRDFLYSFYLKGLDKMSDNAIEARKTILGLLPMLQKVDRLAQGAVFNQVFFTAKSDELIGVFGGMGPQERVQAYNVLAEVDPANANKYESLRNSR</sequence>
<dbReference type="AlphaFoldDB" id="A0A1I3CFM3"/>
<organism evidence="2 3">
    <name type="scientific">Parapedobacter indicus</name>
    <dbReference type="NCBI Taxonomy" id="1477437"/>
    <lineage>
        <taxon>Bacteria</taxon>
        <taxon>Pseudomonadati</taxon>
        <taxon>Bacteroidota</taxon>
        <taxon>Sphingobacteriia</taxon>
        <taxon>Sphingobacteriales</taxon>
        <taxon>Sphingobacteriaceae</taxon>
        <taxon>Parapedobacter</taxon>
    </lineage>
</organism>
<evidence type="ECO:0000313" key="2">
    <source>
        <dbReference type="EMBL" id="SFH73307.1"/>
    </source>
</evidence>
<gene>
    <name evidence="2" type="ORF">SAMN05444682_10116</name>
</gene>
<evidence type="ECO:0000256" key="1">
    <source>
        <dbReference type="SAM" id="SignalP"/>
    </source>
</evidence>
<feature type="signal peptide" evidence="1">
    <location>
        <begin position="1"/>
        <end position="26"/>
    </location>
</feature>
<dbReference type="Proteomes" id="UP000198670">
    <property type="component" value="Unassembled WGS sequence"/>
</dbReference>